<keyword evidence="3" id="KW-0813">Transport</keyword>
<sequence length="354" mass="40213">MANRSLSAVLAFMCIHFSLSVFVYPEFILRSTQQAHWEVVLFGSLVELFFMWILLKGLRVFPNQDMIDILSNRGAGWTWLVLVPFGLYLLIAFSNLTRSFAELITIVFLPDTPIWALVFPFISIPLYASLKGMGVILRAGTLVAFICIPVVLLSLLGCIPNFQLHNAAPAWDPSFSFIRRPDTYTGFGTFMGFTLIGLFPAAAPIKTKWFYGAWGVVMLFNLYFVYMPLFIYGQENSTQLPFPVIVSMDTVEIPWLAFDRLTVFYVVASMMFAFLLFAINIHAIAKIGTRVLPRLKLGPMSWAVAAFAFCMAVSLKGWFYIEQSAWLLNPIRFYCLFVLPLSVYWVSRRKKVPA</sequence>
<proteinExistence type="inferred from homology"/>
<dbReference type="KEGG" id="paun:MJA45_01885"/>
<dbReference type="Pfam" id="PF03845">
    <property type="entry name" value="Spore_permease"/>
    <property type="match status" value="1"/>
</dbReference>
<evidence type="ECO:0000256" key="3">
    <source>
        <dbReference type="ARBA" id="ARBA00022448"/>
    </source>
</evidence>
<keyword evidence="5 8" id="KW-0812">Transmembrane</keyword>
<dbReference type="InterPro" id="IPR004761">
    <property type="entry name" value="Spore_GerAB"/>
</dbReference>
<protein>
    <submittedName>
        <fullName evidence="9">GerAB/ArcD/ProY family transporter</fullName>
    </submittedName>
</protein>
<feature type="transmembrane region" description="Helical" evidence="8">
    <location>
        <begin position="113"/>
        <end position="130"/>
    </location>
</feature>
<gene>
    <name evidence="9" type="ORF">MJA45_01885</name>
</gene>
<evidence type="ECO:0000313" key="10">
    <source>
        <dbReference type="Proteomes" id="UP001305702"/>
    </source>
</evidence>
<dbReference type="PANTHER" id="PTHR34975:SF2">
    <property type="entry name" value="SPORE GERMINATION PROTEIN A2"/>
    <property type="match status" value="1"/>
</dbReference>
<feature type="transmembrane region" description="Helical" evidence="8">
    <location>
        <begin position="76"/>
        <end position="93"/>
    </location>
</feature>
<dbReference type="Proteomes" id="UP001305702">
    <property type="component" value="Chromosome"/>
</dbReference>
<evidence type="ECO:0000256" key="7">
    <source>
        <dbReference type="ARBA" id="ARBA00023136"/>
    </source>
</evidence>
<feature type="transmembrane region" description="Helical" evidence="8">
    <location>
        <begin position="35"/>
        <end position="55"/>
    </location>
</feature>
<feature type="transmembrane region" description="Helical" evidence="8">
    <location>
        <begin position="297"/>
        <end position="319"/>
    </location>
</feature>
<accession>A0AA96RDX5</accession>
<feature type="transmembrane region" description="Helical" evidence="8">
    <location>
        <begin position="263"/>
        <end position="285"/>
    </location>
</feature>
<evidence type="ECO:0000256" key="1">
    <source>
        <dbReference type="ARBA" id="ARBA00004141"/>
    </source>
</evidence>
<dbReference type="RefSeq" id="WP_315605605.1">
    <property type="nucleotide sequence ID" value="NZ_CP130318.1"/>
</dbReference>
<feature type="transmembrane region" description="Helical" evidence="8">
    <location>
        <begin position="184"/>
        <end position="202"/>
    </location>
</feature>
<comment type="subcellular location">
    <subcellularLocation>
        <location evidence="1">Membrane</location>
        <topology evidence="1">Multi-pass membrane protein</topology>
    </subcellularLocation>
</comment>
<evidence type="ECO:0000256" key="8">
    <source>
        <dbReference type="SAM" id="Phobius"/>
    </source>
</evidence>
<feature type="transmembrane region" description="Helical" evidence="8">
    <location>
        <begin position="142"/>
        <end position="164"/>
    </location>
</feature>
<keyword evidence="7 8" id="KW-0472">Membrane</keyword>
<keyword evidence="10" id="KW-1185">Reference proteome</keyword>
<dbReference type="PANTHER" id="PTHR34975">
    <property type="entry name" value="SPORE GERMINATION PROTEIN A2"/>
    <property type="match status" value="1"/>
</dbReference>
<evidence type="ECO:0000256" key="5">
    <source>
        <dbReference type="ARBA" id="ARBA00022692"/>
    </source>
</evidence>
<feature type="transmembrane region" description="Helical" evidence="8">
    <location>
        <begin position="209"/>
        <end position="232"/>
    </location>
</feature>
<comment type="similarity">
    <text evidence="2">Belongs to the amino acid-polyamine-organocation (APC) superfamily. Spore germination protein (SGP) (TC 2.A.3.9) family.</text>
</comment>
<dbReference type="GO" id="GO:0016020">
    <property type="term" value="C:membrane"/>
    <property type="evidence" value="ECO:0007669"/>
    <property type="project" value="UniProtKB-SubCell"/>
</dbReference>
<dbReference type="EMBL" id="CP130318">
    <property type="protein sequence ID" value="WNQ11830.1"/>
    <property type="molecule type" value="Genomic_DNA"/>
</dbReference>
<keyword evidence="4" id="KW-0309">Germination</keyword>
<evidence type="ECO:0000256" key="2">
    <source>
        <dbReference type="ARBA" id="ARBA00007998"/>
    </source>
</evidence>
<keyword evidence="6 8" id="KW-1133">Transmembrane helix</keyword>
<evidence type="ECO:0000313" key="9">
    <source>
        <dbReference type="EMBL" id="WNQ11830.1"/>
    </source>
</evidence>
<dbReference type="AlphaFoldDB" id="A0AA96RDX5"/>
<reference evidence="9 10" key="1">
    <citation type="submission" date="2022-02" db="EMBL/GenBank/DDBJ databases">
        <title>Paenibacillus sp. MBLB1776 Whole Genome Shotgun Sequencing.</title>
        <authorList>
            <person name="Hwang C.Y."/>
            <person name="Cho E.-S."/>
            <person name="Seo M.-J."/>
        </authorList>
    </citation>
    <scope>NUCLEOTIDE SEQUENCE [LARGE SCALE GENOMIC DNA]</scope>
    <source>
        <strain evidence="9 10">MBLB1776</strain>
    </source>
</reference>
<evidence type="ECO:0000256" key="6">
    <source>
        <dbReference type="ARBA" id="ARBA00022989"/>
    </source>
</evidence>
<evidence type="ECO:0000256" key="4">
    <source>
        <dbReference type="ARBA" id="ARBA00022544"/>
    </source>
</evidence>
<feature type="transmembrane region" description="Helical" evidence="8">
    <location>
        <begin position="331"/>
        <end position="347"/>
    </location>
</feature>
<organism evidence="9 10">
    <name type="scientific">Paenibacillus aurantius</name>
    <dbReference type="NCBI Taxonomy" id="2918900"/>
    <lineage>
        <taxon>Bacteria</taxon>
        <taxon>Bacillati</taxon>
        <taxon>Bacillota</taxon>
        <taxon>Bacilli</taxon>
        <taxon>Bacillales</taxon>
        <taxon>Paenibacillaceae</taxon>
        <taxon>Paenibacillus</taxon>
    </lineage>
</organism>
<dbReference type="GO" id="GO:0009847">
    <property type="term" value="P:spore germination"/>
    <property type="evidence" value="ECO:0007669"/>
    <property type="project" value="InterPro"/>
</dbReference>
<name>A0AA96RDX5_9BACL</name>